<dbReference type="PIRSF" id="PIRSF005962">
    <property type="entry name" value="Pept_M20D_amidohydro"/>
    <property type="match status" value="1"/>
</dbReference>
<dbReference type="PANTHER" id="PTHR11014">
    <property type="entry name" value="PEPTIDASE M20 FAMILY MEMBER"/>
    <property type="match status" value="1"/>
</dbReference>
<dbReference type="SUPFAM" id="SSF55031">
    <property type="entry name" value="Bacterial exopeptidase dimerisation domain"/>
    <property type="match status" value="1"/>
</dbReference>
<dbReference type="EMBL" id="WNCL01000040">
    <property type="protein sequence ID" value="MTU44016.1"/>
    <property type="molecule type" value="Genomic_DNA"/>
</dbReference>
<feature type="binding site" evidence="2">
    <location>
        <position position="113"/>
    </location>
    <ligand>
        <name>Mn(2+)</name>
        <dbReference type="ChEBI" id="CHEBI:29035"/>
        <label>2</label>
    </ligand>
</feature>
<dbReference type="SUPFAM" id="SSF53187">
    <property type="entry name" value="Zn-dependent exopeptidases"/>
    <property type="match status" value="1"/>
</dbReference>
<protein>
    <submittedName>
        <fullName evidence="4">Amidohydrolase</fullName>
    </submittedName>
</protein>
<sequence>MNSVNLDKYSDPFFLGETKEELRRIRQDFHVHPEIGLVTPRTSRIIADLLKDYGVDEVHEGVGGDGVVGVIYGKLPGEASVGLRADIDALPLKELSNHDHVSQVEGAMHACGHDGHAAALLGAAKKLASERNFGGKVVLVFQPGEEGWSGAKHMMEDGLFERFPMQEIYAFHNSSAIEPGRIALNYGAMQAAADAFTIVVKGKGGHASRPNLNHDPVIAAAHIILALQTIVSREVDPLETAVVSCCSLQAGDPRAQSVCPDSCQIVGTARTFSPEVRDLVEKRIGEISASIAVGLGCTAETDYGRFYPPCINTPEQAAFMADVAAGFVGEENVDRNYPRMAGGEDFAFMLEKVPGAYIRIGQGGASAHNPYFDFNDEILPLAASVLAATAEKRLQKLNGGGNSAE</sequence>
<keyword evidence="2" id="KW-0464">Manganese</keyword>
<dbReference type="PANTHER" id="PTHR11014:SF63">
    <property type="entry name" value="METALLOPEPTIDASE, PUTATIVE (AFU_ORTHOLOGUE AFUA_6G09600)-RELATED"/>
    <property type="match status" value="1"/>
</dbReference>
<dbReference type="Gene3D" id="3.30.70.360">
    <property type="match status" value="1"/>
</dbReference>
<dbReference type="GO" id="GO:0019877">
    <property type="term" value="P:diaminopimelate biosynthetic process"/>
    <property type="evidence" value="ECO:0007669"/>
    <property type="project" value="UniProtKB-ARBA"/>
</dbReference>
<dbReference type="NCBIfam" id="TIGR01891">
    <property type="entry name" value="amidohydrolases"/>
    <property type="match status" value="1"/>
</dbReference>
<organism evidence="4 5">
    <name type="scientific">Parasutterella excrementihominis</name>
    <dbReference type="NCBI Taxonomy" id="487175"/>
    <lineage>
        <taxon>Bacteria</taxon>
        <taxon>Pseudomonadati</taxon>
        <taxon>Pseudomonadota</taxon>
        <taxon>Betaproteobacteria</taxon>
        <taxon>Burkholderiales</taxon>
        <taxon>Sutterellaceae</taxon>
        <taxon>Parasutterella</taxon>
    </lineage>
</organism>
<name>A0A6I3S1H0_9BURK</name>
<feature type="binding site" evidence="2">
    <location>
        <position position="368"/>
    </location>
    <ligand>
        <name>Mn(2+)</name>
        <dbReference type="ChEBI" id="CHEBI:29035"/>
        <label>2</label>
    </ligand>
</feature>
<dbReference type="InterPro" id="IPR036264">
    <property type="entry name" value="Bact_exopeptidase_dim_dom"/>
</dbReference>
<accession>A0A6I3S1H0</accession>
<dbReference type="RefSeq" id="WP_008812252.1">
    <property type="nucleotide sequence ID" value="NZ_CAJUON010000026.1"/>
</dbReference>
<dbReference type="FunFam" id="3.30.70.360:FF:000001">
    <property type="entry name" value="N-acetyldiaminopimelate deacetylase"/>
    <property type="match status" value="1"/>
</dbReference>
<dbReference type="AlphaFoldDB" id="A0A6I3S1H0"/>
<proteinExistence type="predicted"/>
<feature type="binding site" evidence="2">
    <location>
        <position position="111"/>
    </location>
    <ligand>
        <name>Mn(2+)</name>
        <dbReference type="ChEBI" id="CHEBI:29035"/>
        <label>2</label>
    </ligand>
</feature>
<reference evidence="4 5" key="1">
    <citation type="journal article" date="2019" name="Nat. Med.">
        <title>A library of human gut bacterial isolates paired with longitudinal multiomics data enables mechanistic microbiome research.</title>
        <authorList>
            <person name="Poyet M."/>
            <person name="Groussin M."/>
            <person name="Gibbons S.M."/>
            <person name="Avila-Pacheco J."/>
            <person name="Jiang X."/>
            <person name="Kearney S.M."/>
            <person name="Perrotta A.R."/>
            <person name="Berdy B."/>
            <person name="Zhao S."/>
            <person name="Lieberman T.D."/>
            <person name="Swanson P.K."/>
            <person name="Smith M."/>
            <person name="Roesemann S."/>
            <person name="Alexander J.E."/>
            <person name="Rich S.A."/>
            <person name="Livny J."/>
            <person name="Vlamakis H."/>
            <person name="Clish C."/>
            <person name="Bullock K."/>
            <person name="Deik A."/>
            <person name="Scott J."/>
            <person name="Pierce K.A."/>
            <person name="Xavier R.J."/>
            <person name="Alm E.J."/>
        </authorList>
    </citation>
    <scope>NUCLEOTIDE SEQUENCE [LARGE SCALE GENOMIC DNA]</scope>
    <source>
        <strain evidence="4 5">BIOML-A2</strain>
    </source>
</reference>
<evidence type="ECO:0000256" key="2">
    <source>
        <dbReference type="PIRSR" id="PIRSR005962-1"/>
    </source>
</evidence>
<feature type="binding site" evidence="2">
    <location>
        <position position="172"/>
    </location>
    <ligand>
        <name>Mn(2+)</name>
        <dbReference type="ChEBI" id="CHEBI:29035"/>
        <label>2</label>
    </ligand>
</feature>
<dbReference type="Gene3D" id="3.40.630.10">
    <property type="entry name" value="Zn peptidases"/>
    <property type="match status" value="1"/>
</dbReference>
<comment type="caution">
    <text evidence="4">The sequence shown here is derived from an EMBL/GenBank/DDBJ whole genome shotgun (WGS) entry which is preliminary data.</text>
</comment>
<evidence type="ECO:0000313" key="5">
    <source>
        <dbReference type="Proteomes" id="UP000462362"/>
    </source>
</evidence>
<dbReference type="GO" id="GO:0046872">
    <property type="term" value="F:metal ion binding"/>
    <property type="evidence" value="ECO:0007669"/>
    <property type="project" value="UniProtKB-KW"/>
</dbReference>
<dbReference type="GeneID" id="43349716"/>
<keyword evidence="2" id="KW-0479">Metal-binding</keyword>
<feature type="domain" description="Peptidase M20 dimerisation" evidence="3">
    <location>
        <begin position="195"/>
        <end position="287"/>
    </location>
</feature>
<comment type="cofactor">
    <cofactor evidence="2">
        <name>Mn(2+)</name>
        <dbReference type="ChEBI" id="CHEBI:29035"/>
    </cofactor>
    <text evidence="2">The Mn(2+) ion enhances activity.</text>
</comment>
<dbReference type="InterPro" id="IPR011650">
    <property type="entry name" value="Peptidase_M20_dimer"/>
</dbReference>
<gene>
    <name evidence="4" type="ORF">GMD42_10425</name>
</gene>
<dbReference type="Proteomes" id="UP000462362">
    <property type="component" value="Unassembled WGS sequence"/>
</dbReference>
<dbReference type="InterPro" id="IPR002933">
    <property type="entry name" value="Peptidase_M20"/>
</dbReference>
<feature type="binding site" evidence="2">
    <location>
        <position position="146"/>
    </location>
    <ligand>
        <name>Mn(2+)</name>
        <dbReference type="ChEBI" id="CHEBI:29035"/>
        <label>2</label>
    </ligand>
</feature>
<keyword evidence="1 4" id="KW-0378">Hydrolase</keyword>
<evidence type="ECO:0000313" key="4">
    <source>
        <dbReference type="EMBL" id="MTU44016.1"/>
    </source>
</evidence>
<evidence type="ECO:0000259" key="3">
    <source>
        <dbReference type="Pfam" id="PF07687"/>
    </source>
</evidence>
<dbReference type="Pfam" id="PF07687">
    <property type="entry name" value="M20_dimer"/>
    <property type="match status" value="1"/>
</dbReference>
<dbReference type="InterPro" id="IPR017439">
    <property type="entry name" value="Amidohydrolase"/>
</dbReference>
<evidence type="ECO:0000256" key="1">
    <source>
        <dbReference type="ARBA" id="ARBA00022801"/>
    </source>
</evidence>
<dbReference type="GO" id="GO:0050118">
    <property type="term" value="F:N-acetyldiaminopimelate deacetylase activity"/>
    <property type="evidence" value="ECO:0007669"/>
    <property type="project" value="UniProtKB-ARBA"/>
</dbReference>
<dbReference type="Pfam" id="PF01546">
    <property type="entry name" value="Peptidase_M20"/>
    <property type="match status" value="1"/>
</dbReference>